<accession>A0ABP6Q6J9</accession>
<name>A0ABP6Q6J9_9ACTN</name>
<evidence type="ECO:0000313" key="2">
    <source>
        <dbReference type="Proteomes" id="UP001501237"/>
    </source>
</evidence>
<protein>
    <submittedName>
        <fullName evidence="1">Uncharacterized protein</fullName>
    </submittedName>
</protein>
<dbReference type="EMBL" id="BAAAUV010000005">
    <property type="protein sequence ID" value="GAA3207132.1"/>
    <property type="molecule type" value="Genomic_DNA"/>
</dbReference>
<organism evidence="1 2">
    <name type="scientific">Actinocorallia longicatena</name>
    <dbReference type="NCBI Taxonomy" id="111803"/>
    <lineage>
        <taxon>Bacteria</taxon>
        <taxon>Bacillati</taxon>
        <taxon>Actinomycetota</taxon>
        <taxon>Actinomycetes</taxon>
        <taxon>Streptosporangiales</taxon>
        <taxon>Thermomonosporaceae</taxon>
        <taxon>Actinocorallia</taxon>
    </lineage>
</organism>
<sequence>MAAVVAAAVVSGPAAGDPPVWRQINPNFTWGPERAVHDVEATGAGEAWLAGYQGALINSTPQTDTAGNPIPNSQIFTLNPKPVLQRWTGGTGWATQPTPGMTGEGEILSLDSGGPSDVWACGRTFQWGSSSSWAAHFDGQSWTSRSVGLSTGCEEVQVLGSDTVFRQNVRLMKLAAGAQWATALTSPPGWPDTLRGRMKIRSLTDIYAYTTGSSDRITHWDGSTWTEIAPPPVASKLVVSDTDIWAFPGSGPVLRLTGGVWEATTASSVQTIHSYEHDGSVYYVTSLCYCPMEGPRGPTTYPLYRWNGSAWTFVINLGQNPTFKERDWNLPGGGFLSTDVTVLGLTAKTDVPLP</sequence>
<dbReference type="Proteomes" id="UP001501237">
    <property type="component" value="Unassembled WGS sequence"/>
</dbReference>
<reference evidence="2" key="1">
    <citation type="journal article" date="2019" name="Int. J. Syst. Evol. Microbiol.">
        <title>The Global Catalogue of Microorganisms (GCM) 10K type strain sequencing project: providing services to taxonomists for standard genome sequencing and annotation.</title>
        <authorList>
            <consortium name="The Broad Institute Genomics Platform"/>
            <consortium name="The Broad Institute Genome Sequencing Center for Infectious Disease"/>
            <person name="Wu L."/>
            <person name="Ma J."/>
        </authorList>
    </citation>
    <scope>NUCLEOTIDE SEQUENCE [LARGE SCALE GENOMIC DNA]</scope>
    <source>
        <strain evidence="2">JCM 9377</strain>
    </source>
</reference>
<comment type="caution">
    <text evidence="1">The sequence shown here is derived from an EMBL/GenBank/DDBJ whole genome shotgun (WGS) entry which is preliminary data.</text>
</comment>
<gene>
    <name evidence="1" type="ORF">GCM10010468_23090</name>
</gene>
<keyword evidence="2" id="KW-1185">Reference proteome</keyword>
<proteinExistence type="predicted"/>
<evidence type="ECO:0000313" key="1">
    <source>
        <dbReference type="EMBL" id="GAA3207132.1"/>
    </source>
</evidence>